<accession>A0A239BNN6</accession>
<sequence length="132" mass="13906">MLEIVNTLVAAVVAFAAGAFWYMRLADPWMRAAGVPRDAKGQPEGGQNPMILAFTFAMQLVVSGMMRHVFASSGIESIGGGLLSGLGIGLFFITPWIAINNANAMRPPMLTLIDGGYAVVACGLMGLVLTLF</sequence>
<dbReference type="Proteomes" id="UP000198440">
    <property type="component" value="Unassembled WGS sequence"/>
</dbReference>
<dbReference type="EMBL" id="FZON01000004">
    <property type="protein sequence ID" value="SNS09242.1"/>
    <property type="molecule type" value="Genomic_DNA"/>
</dbReference>
<organism evidence="2 3">
    <name type="scientific">Antarctobacter heliothermus</name>
    <dbReference type="NCBI Taxonomy" id="74033"/>
    <lineage>
        <taxon>Bacteria</taxon>
        <taxon>Pseudomonadati</taxon>
        <taxon>Pseudomonadota</taxon>
        <taxon>Alphaproteobacteria</taxon>
        <taxon>Rhodobacterales</taxon>
        <taxon>Roseobacteraceae</taxon>
        <taxon>Antarctobacter</taxon>
    </lineage>
</organism>
<evidence type="ECO:0008006" key="4">
    <source>
        <dbReference type="Google" id="ProtNLM"/>
    </source>
</evidence>
<feature type="transmembrane region" description="Helical" evidence="1">
    <location>
        <begin position="111"/>
        <end position="131"/>
    </location>
</feature>
<dbReference type="InterPro" id="IPR013879">
    <property type="entry name" value="DUF1761"/>
</dbReference>
<name>A0A239BNN6_9RHOB</name>
<keyword evidence="1" id="KW-1133">Transmembrane helix</keyword>
<feature type="transmembrane region" description="Helical" evidence="1">
    <location>
        <begin position="82"/>
        <end position="99"/>
    </location>
</feature>
<gene>
    <name evidence="2" type="ORF">SAMN04488078_100429</name>
</gene>
<evidence type="ECO:0000256" key="1">
    <source>
        <dbReference type="SAM" id="Phobius"/>
    </source>
</evidence>
<protein>
    <recommendedName>
        <fullName evidence="4">DUF1761 domain-containing protein</fullName>
    </recommendedName>
</protein>
<reference evidence="2 3" key="1">
    <citation type="submission" date="2017-06" db="EMBL/GenBank/DDBJ databases">
        <authorList>
            <person name="Kim H.J."/>
            <person name="Triplett B.A."/>
        </authorList>
    </citation>
    <scope>NUCLEOTIDE SEQUENCE [LARGE SCALE GENOMIC DNA]</scope>
    <source>
        <strain evidence="2 3">DSM 11445</strain>
    </source>
</reference>
<keyword evidence="1" id="KW-0472">Membrane</keyword>
<evidence type="ECO:0000313" key="2">
    <source>
        <dbReference type="EMBL" id="SNS09242.1"/>
    </source>
</evidence>
<evidence type="ECO:0000313" key="3">
    <source>
        <dbReference type="Proteomes" id="UP000198440"/>
    </source>
</evidence>
<keyword evidence="1" id="KW-0812">Transmembrane</keyword>
<dbReference type="Pfam" id="PF08570">
    <property type="entry name" value="DUF1761"/>
    <property type="match status" value="1"/>
</dbReference>
<feature type="transmembrane region" description="Helical" evidence="1">
    <location>
        <begin position="50"/>
        <end position="70"/>
    </location>
</feature>
<dbReference type="AlphaFoldDB" id="A0A239BNN6"/>
<proteinExistence type="predicted"/>